<organism evidence="12 15">
    <name type="scientific">Clostridium botulinum</name>
    <dbReference type="NCBI Taxonomy" id="1491"/>
    <lineage>
        <taxon>Bacteria</taxon>
        <taxon>Bacillati</taxon>
        <taxon>Bacillota</taxon>
        <taxon>Clostridia</taxon>
        <taxon>Eubacteriales</taxon>
        <taxon>Clostridiaceae</taxon>
        <taxon>Clostridium</taxon>
    </lineage>
</organism>
<keyword evidence="3 10" id="KW-0662">Pyridine nucleotide biosynthesis</keyword>
<evidence type="ECO:0000313" key="12">
    <source>
        <dbReference type="EMBL" id="NFF87545.1"/>
    </source>
</evidence>
<evidence type="ECO:0000256" key="3">
    <source>
        <dbReference type="ARBA" id="ARBA00022642"/>
    </source>
</evidence>
<keyword evidence="5 10" id="KW-0548">Nucleotidyltransferase</keyword>
<dbReference type="CDD" id="cd02165">
    <property type="entry name" value="NMNAT"/>
    <property type="match status" value="1"/>
</dbReference>
<dbReference type="GO" id="GO:0004515">
    <property type="term" value="F:nicotinate-nucleotide adenylyltransferase activity"/>
    <property type="evidence" value="ECO:0007669"/>
    <property type="project" value="UniProtKB-UniRule"/>
</dbReference>
<dbReference type="RefSeq" id="WP_012451543.1">
    <property type="nucleotide sequence ID" value="NZ_CP010520.1"/>
</dbReference>
<name>A0A0M1M6H0_CLOBO</name>
<comment type="pathway">
    <text evidence="2 10">Cofactor biosynthesis; NAD(+) biosynthesis; deamido-NAD(+) from nicotinate D-ribonucleotide: step 1/1.</text>
</comment>
<dbReference type="Pfam" id="PF01467">
    <property type="entry name" value="CTP_transf_like"/>
    <property type="match status" value="1"/>
</dbReference>
<reference evidence="14 15" key="1">
    <citation type="submission" date="2019-04" db="EMBL/GenBank/DDBJ databases">
        <title>Genome sequencing of Clostridium botulinum Groups I-IV and Clostridium butyricum.</title>
        <authorList>
            <person name="Brunt J."/>
            <person name="Van Vliet A.H.M."/>
            <person name="Stringer S.C."/>
            <person name="Carter A.T."/>
            <person name="Peck M.W."/>
        </authorList>
    </citation>
    <scope>NUCLEOTIDE SEQUENCE [LARGE SCALE GENOMIC DNA]</scope>
    <source>
        <strain evidence="12 15">1605</strain>
        <strain evidence="13 14">CB-K-33E</strain>
    </source>
</reference>
<proteinExistence type="inferred from homology"/>
<keyword evidence="7 10" id="KW-0067">ATP-binding</keyword>
<evidence type="ECO:0000256" key="1">
    <source>
        <dbReference type="ARBA" id="ARBA00002324"/>
    </source>
</evidence>
<evidence type="ECO:0000256" key="7">
    <source>
        <dbReference type="ARBA" id="ARBA00022840"/>
    </source>
</evidence>
<accession>A0A0M1M6H0</accession>
<dbReference type="EMBL" id="SWOV01000013">
    <property type="protein sequence ID" value="NFF87545.1"/>
    <property type="molecule type" value="Genomic_DNA"/>
</dbReference>
<evidence type="ECO:0000256" key="6">
    <source>
        <dbReference type="ARBA" id="ARBA00022741"/>
    </source>
</evidence>
<evidence type="ECO:0000256" key="9">
    <source>
        <dbReference type="ARBA" id="ARBA00048721"/>
    </source>
</evidence>
<gene>
    <name evidence="10" type="primary">nadD</name>
    <name evidence="12" type="ORF">FC774_06625</name>
    <name evidence="13" type="ORF">FDB51_01975</name>
</gene>
<dbReference type="GO" id="GO:0009435">
    <property type="term" value="P:NAD+ biosynthetic process"/>
    <property type="evidence" value="ECO:0007669"/>
    <property type="project" value="UniProtKB-UniRule"/>
</dbReference>
<evidence type="ECO:0000256" key="5">
    <source>
        <dbReference type="ARBA" id="ARBA00022695"/>
    </source>
</evidence>
<evidence type="ECO:0000313" key="14">
    <source>
        <dbReference type="Proteomes" id="UP000473681"/>
    </source>
</evidence>
<dbReference type="HAMAP" id="MF_00244">
    <property type="entry name" value="NaMN_adenylyltr"/>
    <property type="match status" value="1"/>
</dbReference>
<evidence type="ECO:0000259" key="11">
    <source>
        <dbReference type="Pfam" id="PF01467"/>
    </source>
</evidence>
<evidence type="ECO:0000256" key="4">
    <source>
        <dbReference type="ARBA" id="ARBA00022679"/>
    </source>
</evidence>
<dbReference type="SUPFAM" id="SSF52374">
    <property type="entry name" value="Nucleotidylyl transferase"/>
    <property type="match status" value="1"/>
</dbReference>
<dbReference type="Gene3D" id="3.40.50.620">
    <property type="entry name" value="HUPs"/>
    <property type="match status" value="1"/>
</dbReference>
<feature type="domain" description="Cytidyltransferase-like" evidence="11">
    <location>
        <begin position="6"/>
        <end position="172"/>
    </location>
</feature>
<keyword evidence="8 10" id="KW-0520">NAD</keyword>
<evidence type="ECO:0000313" key="13">
    <source>
        <dbReference type="EMBL" id="NFN33916.1"/>
    </source>
</evidence>
<keyword evidence="6 10" id="KW-0547">Nucleotide-binding</keyword>
<evidence type="ECO:0000256" key="2">
    <source>
        <dbReference type="ARBA" id="ARBA00005019"/>
    </source>
</evidence>
<dbReference type="Proteomes" id="UP000473681">
    <property type="component" value="Unassembled WGS sequence"/>
</dbReference>
<dbReference type="SMR" id="A0A0M1M6H0"/>
<sequence length="200" mass="23394">MKRYGIIGGTFDPIHYGHLYIAYEAKKQLSLDKIIFMPAGNPPHKEGKKITSAKLRYEMVKSSIKDFSGFSISKYEIEKKGFSYTYETLEHFKNNDVELFFITGADCLMDIEKWESSDKILSLSNLVVFSRGGFSNKELIKQKEYIEKKYHVSIILLTLKRLEISSTDIRERIKNKERVDFFVPQPIIKLIEENNLYKEE</sequence>
<dbReference type="PANTHER" id="PTHR39321">
    <property type="entry name" value="NICOTINATE-NUCLEOTIDE ADENYLYLTRANSFERASE-RELATED"/>
    <property type="match status" value="1"/>
</dbReference>
<keyword evidence="4 10" id="KW-0808">Transferase</keyword>
<protein>
    <recommendedName>
        <fullName evidence="10">Probable nicotinate-nucleotide adenylyltransferase</fullName>
        <ecNumber evidence="10">2.7.7.18</ecNumber>
    </recommendedName>
    <alternativeName>
        <fullName evidence="10">Deamido-NAD(+) diphosphorylase</fullName>
    </alternativeName>
    <alternativeName>
        <fullName evidence="10">Deamido-NAD(+) pyrophosphorylase</fullName>
    </alternativeName>
    <alternativeName>
        <fullName evidence="10">Nicotinate mononucleotide adenylyltransferase</fullName>
        <shortName evidence="10">NaMN adenylyltransferase</shortName>
    </alternativeName>
</protein>
<evidence type="ECO:0000313" key="15">
    <source>
        <dbReference type="Proteomes" id="UP000476820"/>
    </source>
</evidence>
<dbReference type="InterPro" id="IPR014729">
    <property type="entry name" value="Rossmann-like_a/b/a_fold"/>
</dbReference>
<evidence type="ECO:0000256" key="8">
    <source>
        <dbReference type="ARBA" id="ARBA00023027"/>
    </source>
</evidence>
<dbReference type="EMBL" id="SWVK01000002">
    <property type="protein sequence ID" value="NFN33916.1"/>
    <property type="molecule type" value="Genomic_DNA"/>
</dbReference>
<dbReference type="GO" id="GO:0005524">
    <property type="term" value="F:ATP binding"/>
    <property type="evidence" value="ECO:0007669"/>
    <property type="project" value="UniProtKB-KW"/>
</dbReference>
<dbReference type="OrthoDB" id="5295945at2"/>
<comment type="similarity">
    <text evidence="10">Belongs to the NadD family.</text>
</comment>
<dbReference type="EC" id="2.7.7.18" evidence="10"/>
<dbReference type="InterPro" id="IPR004821">
    <property type="entry name" value="Cyt_trans-like"/>
</dbReference>
<dbReference type="AlphaFoldDB" id="A0A0M1M6H0"/>
<comment type="caution">
    <text evidence="12">The sequence shown here is derived from an EMBL/GenBank/DDBJ whole genome shotgun (WGS) entry which is preliminary data.</text>
</comment>
<comment type="function">
    <text evidence="1 10">Catalyzes the reversible adenylation of nicotinate mononucleotide (NaMN) to nicotinic acid adenine dinucleotide (NaAD).</text>
</comment>
<dbReference type="PANTHER" id="PTHR39321:SF3">
    <property type="entry name" value="PHOSPHOPANTETHEINE ADENYLYLTRANSFERASE"/>
    <property type="match status" value="1"/>
</dbReference>
<dbReference type="NCBIfam" id="TIGR00125">
    <property type="entry name" value="cyt_tran_rel"/>
    <property type="match status" value="1"/>
</dbReference>
<dbReference type="NCBIfam" id="TIGR00482">
    <property type="entry name" value="nicotinate (nicotinamide) nucleotide adenylyltransferase"/>
    <property type="match status" value="1"/>
</dbReference>
<dbReference type="NCBIfam" id="NF000840">
    <property type="entry name" value="PRK00071.1-3"/>
    <property type="match status" value="1"/>
</dbReference>
<dbReference type="UniPathway" id="UPA00253">
    <property type="reaction ID" value="UER00332"/>
</dbReference>
<comment type="catalytic activity">
    <reaction evidence="9 10">
        <text>nicotinate beta-D-ribonucleotide + ATP + H(+) = deamido-NAD(+) + diphosphate</text>
        <dbReference type="Rhea" id="RHEA:22860"/>
        <dbReference type="ChEBI" id="CHEBI:15378"/>
        <dbReference type="ChEBI" id="CHEBI:30616"/>
        <dbReference type="ChEBI" id="CHEBI:33019"/>
        <dbReference type="ChEBI" id="CHEBI:57502"/>
        <dbReference type="ChEBI" id="CHEBI:58437"/>
        <dbReference type="EC" id="2.7.7.18"/>
    </reaction>
</comment>
<evidence type="ECO:0000256" key="10">
    <source>
        <dbReference type="HAMAP-Rule" id="MF_00244"/>
    </source>
</evidence>
<dbReference type="Proteomes" id="UP000476820">
    <property type="component" value="Unassembled WGS sequence"/>
</dbReference>
<dbReference type="InterPro" id="IPR005248">
    <property type="entry name" value="NadD/NMNAT"/>
</dbReference>